<dbReference type="PANTHER" id="PTHR12714:SF9">
    <property type="entry name" value="PROTEIN-S-ISOPRENYLCYSTEINE O-METHYLTRANSFERASE"/>
    <property type="match status" value="1"/>
</dbReference>
<organism evidence="15 19">
    <name type="scientific">Didymodactylos carnosus</name>
    <dbReference type="NCBI Taxonomy" id="1234261"/>
    <lineage>
        <taxon>Eukaryota</taxon>
        <taxon>Metazoa</taxon>
        <taxon>Spiralia</taxon>
        <taxon>Gnathifera</taxon>
        <taxon>Rotifera</taxon>
        <taxon>Eurotatoria</taxon>
        <taxon>Bdelloidea</taxon>
        <taxon>Philodinida</taxon>
        <taxon>Philodinidae</taxon>
        <taxon>Didymodactylos</taxon>
    </lineage>
</organism>
<dbReference type="Pfam" id="PF04140">
    <property type="entry name" value="ICMT"/>
    <property type="match status" value="1"/>
</dbReference>
<keyword evidence="8 14" id="KW-0949">S-adenosyl-L-methionine</keyword>
<dbReference type="Proteomes" id="UP000677228">
    <property type="component" value="Unassembled WGS sequence"/>
</dbReference>
<comment type="catalytic activity">
    <reaction evidence="1 14">
        <text>[protein]-C-terminal S-[(2E,6E)-farnesyl]-L-cysteine + S-adenosyl-L-methionine = [protein]-C-terminal S-[(2E,6E)-farnesyl]-L-cysteine methyl ester + S-adenosyl-L-homocysteine</text>
        <dbReference type="Rhea" id="RHEA:21672"/>
        <dbReference type="Rhea" id="RHEA-COMP:12125"/>
        <dbReference type="Rhea" id="RHEA-COMP:12126"/>
        <dbReference type="ChEBI" id="CHEBI:57856"/>
        <dbReference type="ChEBI" id="CHEBI:59789"/>
        <dbReference type="ChEBI" id="CHEBI:90510"/>
        <dbReference type="ChEBI" id="CHEBI:90511"/>
        <dbReference type="EC" id="2.1.1.100"/>
    </reaction>
</comment>
<dbReference type="EMBL" id="CAJNOK010005567">
    <property type="protein sequence ID" value="CAF0977216.1"/>
    <property type="molecule type" value="Genomic_DNA"/>
</dbReference>
<dbReference type="Proteomes" id="UP000681722">
    <property type="component" value="Unassembled WGS sequence"/>
</dbReference>
<dbReference type="EMBL" id="CAJOBA010005572">
    <property type="protein sequence ID" value="CAF3747900.1"/>
    <property type="molecule type" value="Genomic_DNA"/>
</dbReference>
<evidence type="ECO:0000256" key="14">
    <source>
        <dbReference type="RuleBase" id="RU362022"/>
    </source>
</evidence>
<evidence type="ECO:0000313" key="19">
    <source>
        <dbReference type="Proteomes" id="UP000663829"/>
    </source>
</evidence>
<comment type="similarity">
    <text evidence="3">Belongs to the OB-RGRP/VPS55 family.</text>
</comment>
<feature type="transmembrane region" description="Helical" evidence="14">
    <location>
        <begin position="312"/>
        <end position="330"/>
    </location>
</feature>
<dbReference type="GO" id="GO:0032259">
    <property type="term" value="P:methylation"/>
    <property type="evidence" value="ECO:0007669"/>
    <property type="project" value="UniProtKB-KW"/>
</dbReference>
<reference evidence="15" key="1">
    <citation type="submission" date="2021-02" db="EMBL/GenBank/DDBJ databases">
        <authorList>
            <person name="Nowell W R."/>
        </authorList>
    </citation>
    <scope>NUCLEOTIDE SEQUENCE</scope>
</reference>
<keyword evidence="19" id="KW-1185">Reference proteome</keyword>
<evidence type="ECO:0000256" key="10">
    <source>
        <dbReference type="ARBA" id="ARBA00022989"/>
    </source>
</evidence>
<evidence type="ECO:0000256" key="3">
    <source>
        <dbReference type="ARBA" id="ARBA00005645"/>
    </source>
</evidence>
<keyword evidence="11 14" id="KW-0472">Membrane</keyword>
<keyword evidence="7" id="KW-0808">Transferase</keyword>
<dbReference type="GO" id="GO:0005789">
    <property type="term" value="C:endoplasmic reticulum membrane"/>
    <property type="evidence" value="ECO:0007669"/>
    <property type="project" value="UniProtKB-SubCell"/>
</dbReference>
<dbReference type="AlphaFoldDB" id="A0A813UFY7"/>
<evidence type="ECO:0000256" key="7">
    <source>
        <dbReference type="ARBA" id="ARBA00022679"/>
    </source>
</evidence>
<dbReference type="PANTHER" id="PTHR12714">
    <property type="entry name" value="PROTEIN-S ISOPRENYLCYSTEINE O-METHYLTRANSFERASE"/>
    <property type="match status" value="1"/>
</dbReference>
<evidence type="ECO:0000313" key="17">
    <source>
        <dbReference type="EMBL" id="CAF3614078.1"/>
    </source>
</evidence>
<evidence type="ECO:0000256" key="13">
    <source>
        <dbReference type="ARBA" id="ARBA00023656"/>
    </source>
</evidence>
<keyword evidence="6 14" id="KW-0489">Methyltransferase</keyword>
<evidence type="ECO:0000313" key="16">
    <source>
        <dbReference type="EMBL" id="CAF0977216.1"/>
    </source>
</evidence>
<name>A0A813UFY7_9BILA</name>
<feature type="transmembrane region" description="Helical" evidence="14">
    <location>
        <begin position="201"/>
        <end position="224"/>
    </location>
</feature>
<evidence type="ECO:0000256" key="12">
    <source>
        <dbReference type="ARBA" id="ARBA00023572"/>
    </source>
</evidence>
<dbReference type="Gene3D" id="1.20.120.1630">
    <property type="match status" value="1"/>
</dbReference>
<accession>A0A813UFY7</accession>
<comment type="function">
    <text evidence="12">Catalyzes the post-translational methylation of isoprenylated C-terminal cysteine residues.</text>
</comment>
<evidence type="ECO:0000256" key="8">
    <source>
        <dbReference type="ARBA" id="ARBA00022691"/>
    </source>
</evidence>
<evidence type="ECO:0000256" key="6">
    <source>
        <dbReference type="ARBA" id="ARBA00022603"/>
    </source>
</evidence>
<feature type="transmembrane region" description="Helical" evidence="14">
    <location>
        <begin position="350"/>
        <end position="369"/>
    </location>
</feature>
<evidence type="ECO:0000256" key="1">
    <source>
        <dbReference type="ARBA" id="ARBA00001450"/>
    </source>
</evidence>
<dbReference type="EMBL" id="CAJNOQ010000676">
    <property type="protein sequence ID" value="CAF0827133.1"/>
    <property type="molecule type" value="Genomic_DNA"/>
</dbReference>
<dbReference type="Proteomes" id="UP000663829">
    <property type="component" value="Unassembled WGS sequence"/>
</dbReference>
<feature type="transmembrane region" description="Helical" evidence="14">
    <location>
        <begin position="45"/>
        <end position="67"/>
    </location>
</feature>
<dbReference type="GO" id="GO:0004671">
    <property type="term" value="F:protein C-terminal S-isoprenylcysteine carboxyl O-methyltransferase activity"/>
    <property type="evidence" value="ECO:0007669"/>
    <property type="project" value="UniProtKB-EC"/>
</dbReference>
<evidence type="ECO:0000256" key="2">
    <source>
        <dbReference type="ARBA" id="ARBA00004141"/>
    </source>
</evidence>
<keyword evidence="10 14" id="KW-1133">Transmembrane helix</keyword>
<dbReference type="Proteomes" id="UP000682733">
    <property type="component" value="Unassembled WGS sequence"/>
</dbReference>
<gene>
    <name evidence="15" type="ORF">GPM918_LOCUS4858</name>
    <name evidence="16" type="ORF">OVA965_LOCUS13392</name>
    <name evidence="17" type="ORF">SRO942_LOCUS4863</name>
    <name evidence="18" type="ORF">TMI583_LOCUS13394</name>
</gene>
<dbReference type="PROSITE" id="PS51564">
    <property type="entry name" value="SAM_ICMT"/>
    <property type="match status" value="1"/>
</dbReference>
<evidence type="ECO:0000313" key="15">
    <source>
        <dbReference type="EMBL" id="CAF0827133.1"/>
    </source>
</evidence>
<comment type="subcellular location">
    <subcellularLocation>
        <location evidence="14">Endoplasmic reticulum membrane</location>
        <topology evidence="14">Multi-pass membrane protein</topology>
    </subcellularLocation>
    <subcellularLocation>
        <location evidence="2">Membrane</location>
        <topology evidence="2">Multi-pass membrane protein</topology>
    </subcellularLocation>
</comment>
<evidence type="ECO:0000256" key="5">
    <source>
        <dbReference type="ARBA" id="ARBA00012151"/>
    </source>
</evidence>
<evidence type="ECO:0000256" key="9">
    <source>
        <dbReference type="ARBA" id="ARBA00022692"/>
    </source>
</evidence>
<protein>
    <recommendedName>
        <fullName evidence="13 14">Protein-S-isoprenylcysteine O-methyltransferase</fullName>
        <ecNumber evidence="5 14">2.1.1.100</ecNumber>
    </recommendedName>
</protein>
<feature type="transmembrane region" description="Helical" evidence="14">
    <location>
        <begin position="136"/>
        <end position="154"/>
    </location>
</feature>
<dbReference type="InterPro" id="IPR025770">
    <property type="entry name" value="PPMT_MeTrfase"/>
</dbReference>
<evidence type="ECO:0000313" key="18">
    <source>
        <dbReference type="EMBL" id="CAF3747900.1"/>
    </source>
</evidence>
<proteinExistence type="inferred from homology"/>
<keyword evidence="14" id="KW-0256">Endoplasmic reticulum</keyword>
<feature type="transmembrane region" description="Helical" evidence="14">
    <location>
        <begin position="73"/>
        <end position="94"/>
    </location>
</feature>
<dbReference type="InterPro" id="IPR007269">
    <property type="entry name" value="ICMT_MeTrfase"/>
</dbReference>
<sequence>MKVIFLLFNPWGLKGLKLKYDISKFMKLIKMICGLLVKQSIDSSVLIRALSLCYIFLIGYFVAFYYYPLYSPLGLFTIFLAIFHLSEYIAVALWSKETLTLESFLLNHSIEYHAAIASSYVEYILEIKLFSIELKFSQLAFIIRLVGLLMIFSGEFLRKLSIYTAHKYFSHLIKSNVKREEHRLITYGIYNYFRHPSYVGWYFWAVGTQIYLCNPICTIIYIIAAWHFFNQRIKYEEYTLIRCFGYDYINYQERVPVGIPFIRGFDFKHNRLFIIIIIDYGVASRNSRVVLLAFLASIGFTFLILGCALSGYNWWGTFVIIFYVLCPIPLSIGRQCANNYDRESSPCMDLMWFLTTIIIVSAFGLPAVLCRTQVVGV</sequence>
<dbReference type="Pfam" id="PF04133">
    <property type="entry name" value="Vps55"/>
    <property type="match status" value="1"/>
</dbReference>
<keyword evidence="9 14" id="KW-0812">Transmembrane</keyword>
<evidence type="ECO:0000256" key="4">
    <source>
        <dbReference type="ARBA" id="ARBA00009140"/>
    </source>
</evidence>
<dbReference type="EMBL" id="CAJOBC010000677">
    <property type="protein sequence ID" value="CAF3614078.1"/>
    <property type="molecule type" value="Genomic_DNA"/>
</dbReference>
<comment type="caution">
    <text evidence="15">The sequence shown here is derived from an EMBL/GenBank/DDBJ whole genome shotgun (WGS) entry which is preliminary data.</text>
</comment>
<evidence type="ECO:0000256" key="11">
    <source>
        <dbReference type="ARBA" id="ARBA00023136"/>
    </source>
</evidence>
<dbReference type="OrthoDB" id="422086at2759"/>
<dbReference type="EC" id="2.1.1.100" evidence="5 14"/>
<feature type="transmembrane region" description="Helical" evidence="14">
    <location>
        <begin position="289"/>
        <end position="306"/>
    </location>
</feature>
<dbReference type="InterPro" id="IPR007262">
    <property type="entry name" value="Vps55/LEPROT"/>
</dbReference>
<comment type="similarity">
    <text evidence="4 14">Belongs to the class VI-like SAM-binding methyltransferase superfamily. Isoprenylcysteine carboxyl methyltransferase family.</text>
</comment>